<keyword evidence="4" id="KW-1185">Reference proteome</keyword>
<organism evidence="3 4">
    <name type="scientific">Nocardia jiangxiensis</name>
    <dbReference type="NCBI Taxonomy" id="282685"/>
    <lineage>
        <taxon>Bacteria</taxon>
        <taxon>Bacillati</taxon>
        <taxon>Actinomycetota</taxon>
        <taxon>Actinomycetes</taxon>
        <taxon>Mycobacteriales</taxon>
        <taxon>Nocardiaceae</taxon>
        <taxon>Nocardia</taxon>
    </lineage>
</organism>
<feature type="transmembrane region" description="Helical" evidence="2">
    <location>
        <begin position="126"/>
        <end position="149"/>
    </location>
</feature>
<dbReference type="InterPro" id="IPR025498">
    <property type="entry name" value="DUF4389"/>
</dbReference>
<dbReference type="Proteomes" id="UP001601992">
    <property type="component" value="Unassembled WGS sequence"/>
</dbReference>
<proteinExistence type="predicted"/>
<keyword evidence="2" id="KW-1133">Transmembrane helix</keyword>
<evidence type="ECO:0000313" key="4">
    <source>
        <dbReference type="Proteomes" id="UP001601992"/>
    </source>
</evidence>
<name>A0ABW6SAE6_9NOCA</name>
<evidence type="ECO:0000256" key="1">
    <source>
        <dbReference type="SAM" id="MobiDB-lite"/>
    </source>
</evidence>
<feature type="compositionally biased region" description="Low complexity" evidence="1">
    <location>
        <begin position="252"/>
        <end position="275"/>
    </location>
</feature>
<evidence type="ECO:0000256" key="2">
    <source>
        <dbReference type="SAM" id="Phobius"/>
    </source>
</evidence>
<feature type="transmembrane region" description="Helical" evidence="2">
    <location>
        <begin position="169"/>
        <end position="188"/>
    </location>
</feature>
<reference evidence="3 4" key="1">
    <citation type="submission" date="2024-10" db="EMBL/GenBank/DDBJ databases">
        <title>The Natural Products Discovery Center: Release of the First 8490 Sequenced Strains for Exploring Actinobacteria Biosynthetic Diversity.</title>
        <authorList>
            <person name="Kalkreuter E."/>
            <person name="Kautsar S.A."/>
            <person name="Yang D."/>
            <person name="Bader C.D."/>
            <person name="Teijaro C.N."/>
            <person name="Fluegel L."/>
            <person name="Davis C.M."/>
            <person name="Simpson J.R."/>
            <person name="Lauterbach L."/>
            <person name="Steele A.D."/>
            <person name="Gui C."/>
            <person name="Meng S."/>
            <person name="Li G."/>
            <person name="Viehrig K."/>
            <person name="Ye F."/>
            <person name="Su P."/>
            <person name="Kiefer A.F."/>
            <person name="Nichols A."/>
            <person name="Cepeda A.J."/>
            <person name="Yan W."/>
            <person name="Fan B."/>
            <person name="Jiang Y."/>
            <person name="Adhikari A."/>
            <person name="Zheng C.-J."/>
            <person name="Schuster L."/>
            <person name="Cowan T.M."/>
            <person name="Smanski M.J."/>
            <person name="Chevrette M.G."/>
            <person name="De Carvalho L.P.S."/>
            <person name="Shen B."/>
        </authorList>
    </citation>
    <scope>NUCLEOTIDE SEQUENCE [LARGE SCALE GENOMIC DNA]</scope>
    <source>
        <strain evidence="3 4">NPDC002593</strain>
    </source>
</reference>
<feature type="transmembrane region" description="Helical" evidence="2">
    <location>
        <begin position="26"/>
        <end position="59"/>
    </location>
</feature>
<gene>
    <name evidence="3" type="ORF">ACFYXQ_36205</name>
</gene>
<accession>A0ABW6SAE6</accession>
<feature type="region of interest" description="Disordered" evidence="1">
    <location>
        <begin position="234"/>
        <end position="275"/>
    </location>
</feature>
<comment type="caution">
    <text evidence="3">The sequence shown here is derived from an EMBL/GenBank/DDBJ whole genome shotgun (WGS) entry which is preliminary data.</text>
</comment>
<evidence type="ECO:0000313" key="3">
    <source>
        <dbReference type="EMBL" id="MFF3573219.1"/>
    </source>
</evidence>
<protein>
    <submittedName>
        <fullName evidence="3">DUF4389 domain-containing protein</fullName>
    </submittedName>
</protein>
<sequence>MQPDTPVYPVRVRGDLDPALSRWQWIIKWILAIPHYIVLFFLYIAYFVVTVIAFFAILFTARFPRGLFDFNVGVMRWGWRVRFYALSPLGTDRYPPFSLRSDENYPADLDVDYPERLNRWLVLIKWWLLAIPQYLIVAAIAGGGMGFWGGGHHGHHGHHGHMHTMGGESWISLLTILVLIAAIGLLFTGKYPRGLFDFVMGLVRWIIRVRVYSSLMRDEYPPFRLDQGAREPGAAVAAVSSPAPEPGPAPESGPAAESGPAPEAGSSPEPGSESS</sequence>
<keyword evidence="2" id="KW-0812">Transmembrane</keyword>
<dbReference type="Pfam" id="PF14333">
    <property type="entry name" value="DUF4389"/>
    <property type="match status" value="2"/>
</dbReference>
<dbReference type="RefSeq" id="WP_063713223.1">
    <property type="nucleotide sequence ID" value="NZ_JBIAQY010000017.1"/>
</dbReference>
<keyword evidence="2" id="KW-0472">Membrane</keyword>
<dbReference type="EMBL" id="JBIAQY010000017">
    <property type="protein sequence ID" value="MFF3573219.1"/>
    <property type="molecule type" value="Genomic_DNA"/>
</dbReference>